<dbReference type="Proteomes" id="UP001353858">
    <property type="component" value="Unassembled WGS sequence"/>
</dbReference>
<evidence type="ECO:0000256" key="1">
    <source>
        <dbReference type="SAM" id="Phobius"/>
    </source>
</evidence>
<feature type="transmembrane region" description="Helical" evidence="1">
    <location>
        <begin position="71"/>
        <end position="92"/>
    </location>
</feature>
<evidence type="ECO:0000313" key="2">
    <source>
        <dbReference type="EMBL" id="KAK4885101.1"/>
    </source>
</evidence>
<accession>A0AAN7PL55</accession>
<gene>
    <name evidence="2" type="ORF">RN001_001372</name>
</gene>
<dbReference type="PANTHER" id="PTHR37159:SF1">
    <property type="entry name" value="GH11867P"/>
    <property type="match status" value="1"/>
</dbReference>
<sequence>MHTTNERYESNLIPVEETIDLLCKDFDAVCDDTLERYRECNELPPYYDEEKFKKGQQFYHKHVYGMFFGKLLGLLAVISTPTITNILVFTNMSSKPLTAYKRYLATVFHMCVWYDNDFKPGSKLWRSINAVKSLHNSASKRSCAVKGYRILQKDMGITQFGFMGFAILRPEHVGIHNASRDELESFIHLWRVIGYIIGIDDKYNICRDTLEETREICNGLINNILLKNLKTPTKNYLMLADALVNGMWSMQPFLEINTFRAYLHRLLSINNNNSNEFPNIPLTITQRVLLLFITVYIFCMQFNAVRISSNYVQYMAFWLMEHFPFLALYKYGYENSFVSINVERKKKRG</sequence>
<organism evidence="2 3">
    <name type="scientific">Aquatica leii</name>
    <dbReference type="NCBI Taxonomy" id="1421715"/>
    <lineage>
        <taxon>Eukaryota</taxon>
        <taxon>Metazoa</taxon>
        <taxon>Ecdysozoa</taxon>
        <taxon>Arthropoda</taxon>
        <taxon>Hexapoda</taxon>
        <taxon>Insecta</taxon>
        <taxon>Pterygota</taxon>
        <taxon>Neoptera</taxon>
        <taxon>Endopterygota</taxon>
        <taxon>Coleoptera</taxon>
        <taxon>Polyphaga</taxon>
        <taxon>Elateriformia</taxon>
        <taxon>Elateroidea</taxon>
        <taxon>Lampyridae</taxon>
        <taxon>Luciolinae</taxon>
        <taxon>Aquatica</taxon>
    </lineage>
</organism>
<keyword evidence="1" id="KW-0472">Membrane</keyword>
<evidence type="ECO:0000313" key="3">
    <source>
        <dbReference type="Proteomes" id="UP001353858"/>
    </source>
</evidence>
<reference evidence="3" key="1">
    <citation type="submission" date="2023-01" db="EMBL/GenBank/DDBJ databases">
        <title>Key to firefly adult light organ development and bioluminescence: homeobox transcription factors regulate luciferase expression and transportation to peroxisome.</title>
        <authorList>
            <person name="Fu X."/>
        </authorList>
    </citation>
    <scope>NUCLEOTIDE SEQUENCE [LARGE SCALE GENOMIC DNA]</scope>
</reference>
<proteinExistence type="predicted"/>
<keyword evidence="1" id="KW-0812">Transmembrane</keyword>
<keyword evidence="3" id="KW-1185">Reference proteome</keyword>
<feature type="transmembrane region" description="Helical" evidence="1">
    <location>
        <begin position="288"/>
        <end position="305"/>
    </location>
</feature>
<name>A0AAN7PL55_9COLE</name>
<dbReference type="EMBL" id="JARPUR010000001">
    <property type="protein sequence ID" value="KAK4885101.1"/>
    <property type="molecule type" value="Genomic_DNA"/>
</dbReference>
<dbReference type="PANTHER" id="PTHR37159">
    <property type="entry name" value="GH11867P"/>
    <property type="match status" value="1"/>
</dbReference>
<keyword evidence="1" id="KW-1133">Transmembrane helix</keyword>
<dbReference type="AlphaFoldDB" id="A0AAN7PL55"/>
<protein>
    <recommendedName>
        <fullName evidence="4">ER-bound oxygenase mpaB/mpaB'/Rubber oxygenase catalytic domain-containing protein</fullName>
    </recommendedName>
</protein>
<comment type="caution">
    <text evidence="2">The sequence shown here is derived from an EMBL/GenBank/DDBJ whole genome shotgun (WGS) entry which is preliminary data.</text>
</comment>
<evidence type="ECO:0008006" key="4">
    <source>
        <dbReference type="Google" id="ProtNLM"/>
    </source>
</evidence>